<evidence type="ECO:0000313" key="2">
    <source>
        <dbReference type="EMBL" id="TPE59787.1"/>
    </source>
</evidence>
<protein>
    <submittedName>
        <fullName evidence="2">S26 family signal peptidase</fullName>
    </submittedName>
</protein>
<dbReference type="OrthoDB" id="5360818at2"/>
<dbReference type="Proteomes" id="UP000319897">
    <property type="component" value="Unassembled WGS sequence"/>
</dbReference>
<dbReference type="InterPro" id="IPR036286">
    <property type="entry name" value="LexA/Signal_pep-like_sf"/>
</dbReference>
<feature type="domain" description="Peptidase S26" evidence="1">
    <location>
        <begin position="25"/>
        <end position="185"/>
    </location>
</feature>
<dbReference type="GO" id="GO:0004252">
    <property type="term" value="F:serine-type endopeptidase activity"/>
    <property type="evidence" value="ECO:0007669"/>
    <property type="project" value="InterPro"/>
</dbReference>
<keyword evidence="3" id="KW-1185">Reference proteome</keyword>
<organism evidence="2 3">
    <name type="scientific">Sandaracinobacter neustonicus</name>
    <dbReference type="NCBI Taxonomy" id="1715348"/>
    <lineage>
        <taxon>Bacteria</taxon>
        <taxon>Pseudomonadati</taxon>
        <taxon>Pseudomonadota</taxon>
        <taxon>Alphaproteobacteria</taxon>
        <taxon>Sphingomonadales</taxon>
        <taxon>Sphingosinicellaceae</taxon>
        <taxon>Sandaracinobacter</taxon>
    </lineage>
</organism>
<proteinExistence type="predicted"/>
<dbReference type="EMBL" id="VFSU01000029">
    <property type="protein sequence ID" value="TPE59787.1"/>
    <property type="molecule type" value="Genomic_DNA"/>
</dbReference>
<name>A0A501XHL3_9SPHN</name>
<dbReference type="SUPFAM" id="SSF51306">
    <property type="entry name" value="LexA/Signal peptidase"/>
    <property type="match status" value="1"/>
</dbReference>
<evidence type="ECO:0000313" key="3">
    <source>
        <dbReference type="Proteomes" id="UP000319897"/>
    </source>
</evidence>
<comment type="caution">
    <text evidence="2">The sequence shown here is derived from an EMBL/GenBank/DDBJ whole genome shotgun (WGS) entry which is preliminary data.</text>
</comment>
<gene>
    <name evidence="2" type="ORF">FJQ54_12695</name>
</gene>
<dbReference type="GO" id="GO:0006465">
    <property type="term" value="P:signal peptide processing"/>
    <property type="evidence" value="ECO:0007669"/>
    <property type="project" value="InterPro"/>
</dbReference>
<dbReference type="Pfam" id="PF10502">
    <property type="entry name" value="Peptidase_S26"/>
    <property type="match status" value="1"/>
</dbReference>
<reference evidence="2 3" key="1">
    <citation type="submission" date="2019-06" db="EMBL/GenBank/DDBJ databases">
        <authorList>
            <person name="Lee I."/>
            <person name="Jang G.I."/>
            <person name="Hwang C.Y."/>
        </authorList>
    </citation>
    <scope>NUCLEOTIDE SEQUENCE [LARGE SCALE GENOMIC DNA]</scope>
    <source>
        <strain evidence="2 3">PAMC 28131</strain>
    </source>
</reference>
<sequence length="190" mass="20889">MPERPVPPLVRWQPPGPRRHVRTRRWLVAIAAGLALTGFAAALELVVRPVPRLIWNPSASAPVGLWRITPGEPVRVGDMVLAETPERVRRLAAERGYLPLNVPLLKRVAASTGDLVCAAGPDMTVNGRTLALRLSHDRGGRPLPWWRGCRALAEGEVLLLMDAPESFDGRYFGPVPASSIIGRAWPIWTR</sequence>
<evidence type="ECO:0000259" key="1">
    <source>
        <dbReference type="Pfam" id="PF10502"/>
    </source>
</evidence>
<accession>A0A501XHL3</accession>
<dbReference type="Gene3D" id="2.10.109.10">
    <property type="entry name" value="Umud Fragment, subunit A"/>
    <property type="match status" value="1"/>
</dbReference>
<dbReference type="AlphaFoldDB" id="A0A501XHL3"/>
<dbReference type="InterPro" id="IPR019533">
    <property type="entry name" value="Peptidase_S26"/>
</dbReference>